<feature type="transmembrane region" description="Helical" evidence="5">
    <location>
        <begin position="176"/>
        <end position="194"/>
    </location>
</feature>
<evidence type="ECO:0000313" key="8">
    <source>
        <dbReference type="Proteomes" id="UP000319783"/>
    </source>
</evidence>
<feature type="transmembrane region" description="Helical" evidence="5">
    <location>
        <begin position="68"/>
        <end position="94"/>
    </location>
</feature>
<dbReference type="AlphaFoldDB" id="A0A533QC35"/>
<evidence type="ECO:0000256" key="5">
    <source>
        <dbReference type="SAM" id="Phobius"/>
    </source>
</evidence>
<comment type="caution">
    <text evidence="7">The sequence shown here is derived from an EMBL/GenBank/DDBJ whole genome shotgun (WGS) entry which is preliminary data.</text>
</comment>
<dbReference type="PANTHER" id="PTHR10846">
    <property type="entry name" value="SODIUM/POTASSIUM/CALCIUM EXCHANGER"/>
    <property type="match status" value="1"/>
</dbReference>
<dbReference type="Pfam" id="PF01699">
    <property type="entry name" value="Na_Ca_ex"/>
    <property type="match status" value="2"/>
</dbReference>
<dbReference type="Proteomes" id="UP000319783">
    <property type="component" value="Unassembled WGS sequence"/>
</dbReference>
<feature type="domain" description="Sodium/calcium exchanger membrane region" evidence="6">
    <location>
        <begin position="5"/>
        <end position="144"/>
    </location>
</feature>
<dbReference type="NCBIfam" id="TIGR00367">
    <property type="entry name" value="calcium/sodium antiporter"/>
    <property type="match status" value="1"/>
</dbReference>
<evidence type="ECO:0000313" key="7">
    <source>
        <dbReference type="EMBL" id="TLD42278.1"/>
    </source>
</evidence>
<feature type="transmembrane region" description="Helical" evidence="5">
    <location>
        <begin position="299"/>
        <end position="316"/>
    </location>
</feature>
<evidence type="ECO:0000256" key="4">
    <source>
        <dbReference type="ARBA" id="ARBA00023136"/>
    </source>
</evidence>
<dbReference type="PANTHER" id="PTHR10846:SF8">
    <property type="entry name" value="INNER MEMBRANE PROTEIN YRBG"/>
    <property type="match status" value="1"/>
</dbReference>
<dbReference type="InterPro" id="IPR044880">
    <property type="entry name" value="NCX_ion-bd_dom_sf"/>
</dbReference>
<dbReference type="GO" id="GO:0005262">
    <property type="term" value="F:calcium channel activity"/>
    <property type="evidence" value="ECO:0007669"/>
    <property type="project" value="TreeGrafter"/>
</dbReference>
<evidence type="ECO:0000256" key="1">
    <source>
        <dbReference type="ARBA" id="ARBA00004141"/>
    </source>
</evidence>
<dbReference type="InterPro" id="IPR004481">
    <property type="entry name" value="K/Na/Ca-exchanger"/>
</dbReference>
<name>A0A533QC35_9BACT</name>
<dbReference type="Gene3D" id="1.20.1420.30">
    <property type="entry name" value="NCX, central ion-binding region"/>
    <property type="match status" value="2"/>
</dbReference>
<dbReference type="Gene3D" id="6.10.280.80">
    <property type="entry name" value="NCX, peripheral helical region"/>
    <property type="match status" value="1"/>
</dbReference>
<keyword evidence="4 5" id="KW-0472">Membrane</keyword>
<keyword evidence="3 5" id="KW-1133">Transmembrane helix</keyword>
<evidence type="ECO:0000256" key="2">
    <source>
        <dbReference type="ARBA" id="ARBA00022692"/>
    </source>
</evidence>
<feature type="transmembrane region" description="Helical" evidence="5">
    <location>
        <begin position="129"/>
        <end position="148"/>
    </location>
</feature>
<evidence type="ECO:0000256" key="3">
    <source>
        <dbReference type="ARBA" id="ARBA00022989"/>
    </source>
</evidence>
<feature type="transmembrane region" description="Helical" evidence="5">
    <location>
        <begin position="241"/>
        <end position="262"/>
    </location>
</feature>
<sequence>MPLQIILFFIGLAGLYFGAEWLVKGASRFARSFNIRPIVIGLTIVAFGTSTPELVTSVMAGIKHLNDIAIGNIVGSNIANIGLILGSTAIVQPLKVDMKLINREMPIMIGISLLLYFMGWDSILSRREGIVLMVGILAYTVYVYRAALRESKSVEKEFLEYEESIGATHNNLKTDIMWIAIGLGTLVVGAYLLVHSATYIARVVGISELVIGLTVIAVGTSLPELATSMVAAIRKESDISVGNVLGSNIFNILAILGIASIIQPLQINTASLRIDMPVMLLFGIVLVPIITWKFMITRIQGFFLLAGYSIYILWLFK</sequence>
<feature type="transmembrane region" description="Helical" evidence="5">
    <location>
        <begin position="200"/>
        <end position="220"/>
    </location>
</feature>
<feature type="transmembrane region" description="Helical" evidence="5">
    <location>
        <begin position="35"/>
        <end position="62"/>
    </location>
</feature>
<organism evidence="7 8">
    <name type="scientific">Candidatus Jettenia ecosi</name>
    <dbReference type="NCBI Taxonomy" id="2494326"/>
    <lineage>
        <taxon>Bacteria</taxon>
        <taxon>Pseudomonadati</taxon>
        <taxon>Planctomycetota</taxon>
        <taxon>Candidatus Brocadiia</taxon>
        <taxon>Candidatus Brocadiales</taxon>
        <taxon>Candidatus Brocadiaceae</taxon>
        <taxon>Candidatus Jettenia</taxon>
    </lineage>
</organism>
<feature type="transmembrane region" description="Helical" evidence="5">
    <location>
        <begin position="106"/>
        <end position="123"/>
    </location>
</feature>
<dbReference type="GO" id="GO:0008273">
    <property type="term" value="F:calcium, potassium:sodium antiporter activity"/>
    <property type="evidence" value="ECO:0007669"/>
    <property type="project" value="TreeGrafter"/>
</dbReference>
<feature type="transmembrane region" description="Helical" evidence="5">
    <location>
        <begin position="274"/>
        <end position="292"/>
    </location>
</feature>
<gene>
    <name evidence="7" type="ORF">JETT_1393</name>
</gene>
<keyword evidence="2 5" id="KW-0812">Transmembrane</keyword>
<feature type="transmembrane region" description="Helical" evidence="5">
    <location>
        <begin position="6"/>
        <end position="23"/>
    </location>
</feature>
<dbReference type="GO" id="GO:0005886">
    <property type="term" value="C:plasma membrane"/>
    <property type="evidence" value="ECO:0007669"/>
    <property type="project" value="TreeGrafter"/>
</dbReference>
<dbReference type="GO" id="GO:0006874">
    <property type="term" value="P:intracellular calcium ion homeostasis"/>
    <property type="evidence" value="ECO:0007669"/>
    <property type="project" value="TreeGrafter"/>
</dbReference>
<comment type="subcellular location">
    <subcellularLocation>
        <location evidence="1">Membrane</location>
        <topology evidence="1">Multi-pass membrane protein</topology>
    </subcellularLocation>
</comment>
<feature type="domain" description="Sodium/calcium exchanger membrane region" evidence="6">
    <location>
        <begin position="176"/>
        <end position="316"/>
    </location>
</feature>
<dbReference type="InterPro" id="IPR004837">
    <property type="entry name" value="NaCa_Exmemb"/>
</dbReference>
<dbReference type="EMBL" id="SULG01000023">
    <property type="protein sequence ID" value="TLD42278.1"/>
    <property type="molecule type" value="Genomic_DNA"/>
</dbReference>
<protein>
    <submittedName>
        <fullName evidence="7">Inner membrane protein YrbG, predicted calcium/sodium:proton antiporter</fullName>
    </submittedName>
</protein>
<accession>A0A533QC35</accession>
<evidence type="ECO:0000259" key="6">
    <source>
        <dbReference type="Pfam" id="PF01699"/>
    </source>
</evidence>
<proteinExistence type="predicted"/>
<reference evidence="7 8" key="1">
    <citation type="submission" date="2019-04" db="EMBL/GenBank/DDBJ databases">
        <title>Genome of a novel bacterium Candidatus Jettenia ecosi reconstructed from metagenome of an anammox bioreactor.</title>
        <authorList>
            <person name="Mardanov A.V."/>
            <person name="Beletsky A.V."/>
            <person name="Ravin N.V."/>
            <person name="Botchkova E.A."/>
            <person name="Litti Y.V."/>
            <person name="Nozhevnikova A.N."/>
        </authorList>
    </citation>
    <scope>NUCLEOTIDE SEQUENCE [LARGE SCALE GENOMIC DNA]</scope>
    <source>
        <strain evidence="7">J2</strain>
    </source>
</reference>